<evidence type="ECO:0000256" key="1">
    <source>
        <dbReference type="ARBA" id="ARBA00023015"/>
    </source>
</evidence>
<proteinExistence type="predicted"/>
<dbReference type="CDD" id="cd06293">
    <property type="entry name" value="PBP1_LacI-like"/>
    <property type="match status" value="1"/>
</dbReference>
<protein>
    <submittedName>
        <fullName evidence="5">LacI family transcriptional regulator</fullName>
    </submittedName>
</protein>
<evidence type="ECO:0000313" key="6">
    <source>
        <dbReference type="Proteomes" id="UP000614741"/>
    </source>
</evidence>
<dbReference type="PANTHER" id="PTHR30146">
    <property type="entry name" value="LACI-RELATED TRANSCRIPTIONAL REPRESSOR"/>
    <property type="match status" value="1"/>
</dbReference>
<dbReference type="PROSITE" id="PS00356">
    <property type="entry name" value="HTH_LACI_1"/>
    <property type="match status" value="1"/>
</dbReference>
<organism evidence="5 6">
    <name type="scientific">Cellulomonas phragmiteti</name>
    <dbReference type="NCBI Taxonomy" id="478780"/>
    <lineage>
        <taxon>Bacteria</taxon>
        <taxon>Bacillati</taxon>
        <taxon>Actinomycetota</taxon>
        <taxon>Actinomycetes</taxon>
        <taxon>Micrococcales</taxon>
        <taxon>Cellulomonadaceae</taxon>
        <taxon>Cellulomonas</taxon>
    </lineage>
</organism>
<comment type="caution">
    <text evidence="5">The sequence shown here is derived from an EMBL/GenBank/DDBJ whole genome shotgun (WGS) entry which is preliminary data.</text>
</comment>
<evidence type="ECO:0000259" key="4">
    <source>
        <dbReference type="PROSITE" id="PS50932"/>
    </source>
</evidence>
<feature type="domain" description="HTH lacI-type" evidence="4">
    <location>
        <begin position="11"/>
        <end position="65"/>
    </location>
</feature>
<dbReference type="Proteomes" id="UP000614741">
    <property type="component" value="Unassembled WGS sequence"/>
</dbReference>
<evidence type="ECO:0000313" key="5">
    <source>
        <dbReference type="EMBL" id="GIG41827.1"/>
    </source>
</evidence>
<accession>A0ABQ4DS49</accession>
<dbReference type="CDD" id="cd01392">
    <property type="entry name" value="HTH_LacI"/>
    <property type="match status" value="1"/>
</dbReference>
<keyword evidence="3" id="KW-0804">Transcription</keyword>
<keyword evidence="6" id="KW-1185">Reference proteome</keyword>
<dbReference type="InterPro" id="IPR000843">
    <property type="entry name" value="HTH_LacI"/>
</dbReference>
<dbReference type="PROSITE" id="PS50932">
    <property type="entry name" value="HTH_LACI_2"/>
    <property type="match status" value="1"/>
</dbReference>
<dbReference type="RefSeq" id="WP_203676326.1">
    <property type="nucleotide sequence ID" value="NZ_BONP01000039.1"/>
</dbReference>
<dbReference type="InterPro" id="IPR010982">
    <property type="entry name" value="Lambda_DNA-bd_dom_sf"/>
</dbReference>
<dbReference type="InterPro" id="IPR028082">
    <property type="entry name" value="Peripla_BP_I"/>
</dbReference>
<dbReference type="EMBL" id="BONP01000039">
    <property type="protein sequence ID" value="GIG41827.1"/>
    <property type="molecule type" value="Genomic_DNA"/>
</dbReference>
<sequence>MTHGSGRARRPSITDVARDAGVSVGTVSNVLNRPGQVAPATRRRVQAVIDAIGFVPNASARHLRSGSIRTVGAILLDIGNPFFTEIARGIEDRISPDGYTLLLSSSDEDPARESRYLRLHEEHGVHGLLVSPSGEGLDAVRAARDRGVPVVLLDTPRTATDISSVGVDDVRGAGLAIEHLLALGHRRIGFVNGPDSIRACRDRRAGAVATLTAAGLDPAGSLVEVAVPSLDVDAGDLGMRRLLATAPDRRPTATFCVNDLTAAGALQALRRAGVPVPAGMAVLGYDDIQMASMLTVPLTSVRQPTHTLGWTAADLLLREAADGRVDGPRHVLFQPDLVVRESTGAPGTGRAGAVSRRP</sequence>
<dbReference type="Pfam" id="PF00356">
    <property type="entry name" value="LacI"/>
    <property type="match status" value="1"/>
</dbReference>
<reference evidence="5 6" key="1">
    <citation type="submission" date="2021-01" db="EMBL/GenBank/DDBJ databases">
        <title>Whole genome shotgun sequence of Cellulomonas phragmiteti NBRC 110785.</title>
        <authorList>
            <person name="Komaki H."/>
            <person name="Tamura T."/>
        </authorList>
    </citation>
    <scope>NUCLEOTIDE SEQUENCE [LARGE SCALE GENOMIC DNA]</scope>
    <source>
        <strain evidence="5 6">NBRC 110785</strain>
    </source>
</reference>
<dbReference type="SUPFAM" id="SSF53822">
    <property type="entry name" value="Periplasmic binding protein-like I"/>
    <property type="match status" value="1"/>
</dbReference>
<dbReference type="SUPFAM" id="SSF47413">
    <property type="entry name" value="lambda repressor-like DNA-binding domains"/>
    <property type="match status" value="1"/>
</dbReference>
<keyword evidence="2" id="KW-0238">DNA-binding</keyword>
<evidence type="ECO:0000256" key="2">
    <source>
        <dbReference type="ARBA" id="ARBA00023125"/>
    </source>
</evidence>
<dbReference type="PANTHER" id="PTHR30146:SF109">
    <property type="entry name" value="HTH-TYPE TRANSCRIPTIONAL REGULATOR GALS"/>
    <property type="match status" value="1"/>
</dbReference>
<dbReference type="SMART" id="SM00354">
    <property type="entry name" value="HTH_LACI"/>
    <property type="match status" value="1"/>
</dbReference>
<dbReference type="Gene3D" id="1.10.260.40">
    <property type="entry name" value="lambda repressor-like DNA-binding domains"/>
    <property type="match status" value="1"/>
</dbReference>
<dbReference type="Pfam" id="PF13377">
    <property type="entry name" value="Peripla_BP_3"/>
    <property type="match status" value="1"/>
</dbReference>
<gene>
    <name evidence="5" type="ORF">Cph01nite_35890</name>
</gene>
<name>A0ABQ4DS49_9CELL</name>
<keyword evidence="1" id="KW-0805">Transcription regulation</keyword>
<evidence type="ECO:0000256" key="3">
    <source>
        <dbReference type="ARBA" id="ARBA00023163"/>
    </source>
</evidence>
<dbReference type="InterPro" id="IPR046335">
    <property type="entry name" value="LacI/GalR-like_sensor"/>
</dbReference>
<dbReference type="Gene3D" id="3.40.50.2300">
    <property type="match status" value="2"/>
</dbReference>